<dbReference type="PANTHER" id="PTHR30419:SF8">
    <property type="entry name" value="NITROGEN ASSIMILATION TRANSCRIPTIONAL ACTIVATOR-RELATED"/>
    <property type="match status" value="1"/>
</dbReference>
<gene>
    <name evidence="6" type="primary">oxyR_1</name>
    <name evidence="6" type="ORF">BEI61_02858</name>
</gene>
<feature type="domain" description="HTH lysR-type" evidence="5">
    <location>
        <begin position="1"/>
        <end position="61"/>
    </location>
</feature>
<dbReference type="PATRIC" id="fig|1432052.4.peg.3187"/>
<dbReference type="PANTHER" id="PTHR30419">
    <property type="entry name" value="HTH-TYPE TRANSCRIPTIONAL REGULATOR YBHD"/>
    <property type="match status" value="1"/>
</dbReference>
<reference evidence="6 7" key="1">
    <citation type="submission" date="2016-07" db="EMBL/GenBank/DDBJ databases">
        <title>Characterization of isolates of Eisenbergiella tayi derived from blood cultures, using whole genome sequencing.</title>
        <authorList>
            <person name="Burdz T."/>
            <person name="Wiebe D."/>
            <person name="Huynh C."/>
            <person name="Bernard K."/>
        </authorList>
    </citation>
    <scope>NUCLEOTIDE SEQUENCE [LARGE SCALE GENOMIC DNA]</scope>
    <source>
        <strain evidence="6 7">NML 110608</strain>
    </source>
</reference>
<dbReference type="Pfam" id="PF00126">
    <property type="entry name" value="HTH_1"/>
    <property type="match status" value="1"/>
</dbReference>
<proteinExistence type="inferred from homology"/>
<dbReference type="CDD" id="cd05466">
    <property type="entry name" value="PBP2_LTTR_substrate"/>
    <property type="match status" value="1"/>
</dbReference>
<organism evidence="6 7">
    <name type="scientific">Eisenbergiella tayi</name>
    <dbReference type="NCBI Taxonomy" id="1432052"/>
    <lineage>
        <taxon>Bacteria</taxon>
        <taxon>Bacillati</taxon>
        <taxon>Bacillota</taxon>
        <taxon>Clostridia</taxon>
        <taxon>Lachnospirales</taxon>
        <taxon>Lachnospiraceae</taxon>
        <taxon>Eisenbergiella</taxon>
    </lineage>
</organism>
<dbReference type="PRINTS" id="PR00039">
    <property type="entry name" value="HTHLYSR"/>
</dbReference>
<accession>A0A1E3AE16</accession>
<dbReference type="PROSITE" id="PS50931">
    <property type="entry name" value="HTH_LYSR"/>
    <property type="match status" value="1"/>
</dbReference>
<keyword evidence="2" id="KW-0805">Transcription regulation</keyword>
<dbReference type="GO" id="GO:0003700">
    <property type="term" value="F:DNA-binding transcription factor activity"/>
    <property type="evidence" value="ECO:0007669"/>
    <property type="project" value="InterPro"/>
</dbReference>
<protein>
    <submittedName>
        <fullName evidence="6">Hydrogen peroxide-inducible activator</fullName>
    </submittedName>
</protein>
<evidence type="ECO:0000256" key="3">
    <source>
        <dbReference type="ARBA" id="ARBA00023125"/>
    </source>
</evidence>
<dbReference type="FunFam" id="1.10.10.10:FF:000001">
    <property type="entry name" value="LysR family transcriptional regulator"/>
    <property type="match status" value="1"/>
</dbReference>
<evidence type="ECO:0000256" key="4">
    <source>
        <dbReference type="ARBA" id="ARBA00023163"/>
    </source>
</evidence>
<dbReference type="GO" id="GO:0005829">
    <property type="term" value="C:cytosol"/>
    <property type="evidence" value="ECO:0007669"/>
    <property type="project" value="TreeGrafter"/>
</dbReference>
<dbReference type="GO" id="GO:0003677">
    <property type="term" value="F:DNA binding"/>
    <property type="evidence" value="ECO:0007669"/>
    <property type="project" value="UniProtKB-KW"/>
</dbReference>
<dbReference type="InterPro" id="IPR000847">
    <property type="entry name" value="LysR_HTH_N"/>
</dbReference>
<evidence type="ECO:0000256" key="2">
    <source>
        <dbReference type="ARBA" id="ARBA00023015"/>
    </source>
</evidence>
<sequence length="299" mass="33254">MELRVLQYFLAIAREQSIIRAAESLHLSQPTLSTQIKNLEEELGKQLLIRGTKGSRKVTLTEEGMILRKRAEEILDLVKKTEKEVTLTNDIVMGDIYIGTGETDSVRLIARAAKKLQEACPGIRYHISSGNAPFVLEQLDKGLLDFGIVFGTVDLVKYNALKMPAADLWGVLMRKDSPLASKETIGPEDLWEEPLILSQQEERGGQLTQWLNCEASALNIAATYNLIFNASLLVEEGLGYAIGLDGIINTTGNSTLCFRPLAPKLENEMSIIWKKYQLFSKPAGKFIDVLKEYLDAPAE</sequence>
<dbReference type="InterPro" id="IPR005119">
    <property type="entry name" value="LysR_subst-bd"/>
</dbReference>
<name>A0A1E3AE16_9FIRM</name>
<evidence type="ECO:0000259" key="5">
    <source>
        <dbReference type="PROSITE" id="PS50931"/>
    </source>
</evidence>
<comment type="caution">
    <text evidence="6">The sequence shown here is derived from an EMBL/GenBank/DDBJ whole genome shotgun (WGS) entry which is preliminary data.</text>
</comment>
<dbReference type="InterPro" id="IPR036390">
    <property type="entry name" value="WH_DNA-bd_sf"/>
</dbReference>
<dbReference type="EMBL" id="MCGH01000002">
    <property type="protein sequence ID" value="ODM06968.1"/>
    <property type="molecule type" value="Genomic_DNA"/>
</dbReference>
<evidence type="ECO:0000313" key="6">
    <source>
        <dbReference type="EMBL" id="ODM06968.1"/>
    </source>
</evidence>
<evidence type="ECO:0000313" key="7">
    <source>
        <dbReference type="Proteomes" id="UP000094067"/>
    </source>
</evidence>
<dbReference type="SUPFAM" id="SSF46785">
    <property type="entry name" value="Winged helix' DNA-binding domain"/>
    <property type="match status" value="1"/>
</dbReference>
<dbReference type="Proteomes" id="UP000094067">
    <property type="component" value="Unassembled WGS sequence"/>
</dbReference>
<dbReference type="RefSeq" id="WP_069152727.1">
    <property type="nucleotide sequence ID" value="NZ_CAJLDD010000006.1"/>
</dbReference>
<keyword evidence="3" id="KW-0238">DNA-binding</keyword>
<evidence type="ECO:0000256" key="1">
    <source>
        <dbReference type="ARBA" id="ARBA00009437"/>
    </source>
</evidence>
<dbReference type="SUPFAM" id="SSF53850">
    <property type="entry name" value="Periplasmic binding protein-like II"/>
    <property type="match status" value="1"/>
</dbReference>
<keyword evidence="4" id="KW-0804">Transcription</keyword>
<dbReference type="Gene3D" id="3.40.190.290">
    <property type="match status" value="1"/>
</dbReference>
<dbReference type="InterPro" id="IPR036388">
    <property type="entry name" value="WH-like_DNA-bd_sf"/>
</dbReference>
<dbReference type="Pfam" id="PF03466">
    <property type="entry name" value="LysR_substrate"/>
    <property type="match status" value="1"/>
</dbReference>
<dbReference type="Gene3D" id="1.10.10.10">
    <property type="entry name" value="Winged helix-like DNA-binding domain superfamily/Winged helix DNA-binding domain"/>
    <property type="match status" value="1"/>
</dbReference>
<dbReference type="AlphaFoldDB" id="A0A1E3AE16"/>
<comment type="similarity">
    <text evidence="1">Belongs to the LysR transcriptional regulatory family.</text>
</comment>
<dbReference type="InterPro" id="IPR050950">
    <property type="entry name" value="HTH-type_LysR_regulators"/>
</dbReference>